<evidence type="ECO:0000313" key="3">
    <source>
        <dbReference type="EMBL" id="GIL78942.1"/>
    </source>
</evidence>
<dbReference type="Pfam" id="PF09273">
    <property type="entry name" value="Rubis-subs-bind"/>
    <property type="match status" value="1"/>
</dbReference>
<feature type="domain" description="Rubisco LSMT substrate-binding" evidence="2">
    <location>
        <begin position="97"/>
        <end position="212"/>
    </location>
</feature>
<keyword evidence="4" id="KW-1185">Reference proteome</keyword>
<gene>
    <name evidence="3" type="ORF">Vretifemale_8336</name>
</gene>
<name>A0A8J4FJI4_9CHLO</name>
<feature type="region of interest" description="Disordered" evidence="1">
    <location>
        <begin position="51"/>
        <end position="79"/>
    </location>
</feature>
<dbReference type="Gene3D" id="3.90.1420.10">
    <property type="entry name" value="Rubisco LSMT, substrate-binding domain"/>
    <property type="match status" value="1"/>
</dbReference>
<evidence type="ECO:0000259" key="2">
    <source>
        <dbReference type="Pfam" id="PF09273"/>
    </source>
</evidence>
<dbReference type="AlphaFoldDB" id="A0A8J4FJI4"/>
<feature type="compositionally biased region" description="Pro residues" evidence="1">
    <location>
        <begin position="52"/>
        <end position="74"/>
    </location>
</feature>
<feature type="non-terminal residue" evidence="3">
    <location>
        <position position="1"/>
    </location>
</feature>
<accession>A0A8J4FJI4</accession>
<dbReference type="OrthoDB" id="341421at2759"/>
<reference evidence="3" key="1">
    <citation type="journal article" date="2021" name="Proc. Natl. Acad. Sci. U.S.A.">
        <title>Three genomes in the algal genus Volvox reveal the fate of a haploid sex-determining region after a transition to homothallism.</title>
        <authorList>
            <person name="Yamamoto K."/>
            <person name="Hamaji T."/>
            <person name="Kawai-Toyooka H."/>
            <person name="Matsuzaki R."/>
            <person name="Takahashi F."/>
            <person name="Nishimura Y."/>
            <person name="Kawachi M."/>
            <person name="Noguchi H."/>
            <person name="Minakuchi Y."/>
            <person name="Umen J.G."/>
            <person name="Toyoda A."/>
            <person name="Nozaki H."/>
        </authorList>
    </citation>
    <scope>NUCLEOTIDE SEQUENCE</scope>
    <source>
        <strain evidence="3">NIES-3786</strain>
    </source>
</reference>
<evidence type="ECO:0000313" key="4">
    <source>
        <dbReference type="Proteomes" id="UP000747110"/>
    </source>
</evidence>
<protein>
    <recommendedName>
        <fullName evidence="2">Rubisco LSMT substrate-binding domain-containing protein</fullName>
    </recommendedName>
</protein>
<dbReference type="EMBL" id="BNCP01000014">
    <property type="protein sequence ID" value="GIL78942.1"/>
    <property type="molecule type" value="Genomic_DNA"/>
</dbReference>
<feature type="region of interest" description="Disordered" evidence="1">
    <location>
        <begin position="234"/>
        <end position="260"/>
    </location>
</feature>
<dbReference type="InterPro" id="IPR015353">
    <property type="entry name" value="Rubisco_LSMT_subst-bd"/>
</dbReference>
<sequence>ATAEVIGGRGATAEVVGGRGATADVIWDTKPYNSNTLHNYSSRYSLLLSLPPLTPTPPPPPPSSRLPPRPPRAAPPRSSRNASLLAALAAVQGEGCHLALGEKGPDSASLTYLRAALASSTELVRAGWRVKASERDVELACRAMGSLAQPSSAATERAVLKALAEYVAAALERFPSSLEQDLARLEGREGYEKVTGPERLAVVALASQKRALRGTAQTVATWQAKLAAGCPLEELYRDDEDGEWAEEDEEGEEGEGDEHL</sequence>
<dbReference type="InterPro" id="IPR036464">
    <property type="entry name" value="Rubisco_LSMT_subst-bd_sf"/>
</dbReference>
<feature type="compositionally biased region" description="Acidic residues" evidence="1">
    <location>
        <begin position="236"/>
        <end position="260"/>
    </location>
</feature>
<evidence type="ECO:0000256" key="1">
    <source>
        <dbReference type="SAM" id="MobiDB-lite"/>
    </source>
</evidence>
<proteinExistence type="predicted"/>
<comment type="caution">
    <text evidence="3">The sequence shown here is derived from an EMBL/GenBank/DDBJ whole genome shotgun (WGS) entry which is preliminary data.</text>
</comment>
<organism evidence="3 4">
    <name type="scientific">Volvox reticuliferus</name>
    <dbReference type="NCBI Taxonomy" id="1737510"/>
    <lineage>
        <taxon>Eukaryota</taxon>
        <taxon>Viridiplantae</taxon>
        <taxon>Chlorophyta</taxon>
        <taxon>core chlorophytes</taxon>
        <taxon>Chlorophyceae</taxon>
        <taxon>CS clade</taxon>
        <taxon>Chlamydomonadales</taxon>
        <taxon>Volvocaceae</taxon>
        <taxon>Volvox</taxon>
    </lineage>
</organism>
<dbReference type="Proteomes" id="UP000747110">
    <property type="component" value="Unassembled WGS sequence"/>
</dbReference>
<dbReference type="SUPFAM" id="SSF81822">
    <property type="entry name" value="RuBisCo LSMT C-terminal, substrate-binding domain"/>
    <property type="match status" value="1"/>
</dbReference>